<gene>
    <name evidence="2" type="ORF">PCOR1329_LOCUS65116</name>
</gene>
<organism evidence="2 3">
    <name type="scientific">Prorocentrum cordatum</name>
    <dbReference type="NCBI Taxonomy" id="2364126"/>
    <lineage>
        <taxon>Eukaryota</taxon>
        <taxon>Sar</taxon>
        <taxon>Alveolata</taxon>
        <taxon>Dinophyceae</taxon>
        <taxon>Prorocentrales</taxon>
        <taxon>Prorocentraceae</taxon>
        <taxon>Prorocentrum</taxon>
    </lineage>
</organism>
<dbReference type="Proteomes" id="UP001189429">
    <property type="component" value="Unassembled WGS sequence"/>
</dbReference>
<evidence type="ECO:0000313" key="2">
    <source>
        <dbReference type="EMBL" id="CAK0882670.1"/>
    </source>
</evidence>
<name>A0ABN9W900_9DINO</name>
<evidence type="ECO:0000256" key="1">
    <source>
        <dbReference type="SAM" id="MobiDB-lite"/>
    </source>
</evidence>
<reference evidence="2" key="1">
    <citation type="submission" date="2023-10" db="EMBL/GenBank/DDBJ databases">
        <authorList>
            <person name="Chen Y."/>
            <person name="Shah S."/>
            <person name="Dougan E. K."/>
            <person name="Thang M."/>
            <person name="Chan C."/>
        </authorList>
    </citation>
    <scope>NUCLEOTIDE SEQUENCE [LARGE SCALE GENOMIC DNA]</scope>
</reference>
<evidence type="ECO:0000313" key="3">
    <source>
        <dbReference type="Proteomes" id="UP001189429"/>
    </source>
</evidence>
<comment type="caution">
    <text evidence="2">The sequence shown here is derived from an EMBL/GenBank/DDBJ whole genome shotgun (WGS) entry which is preliminary data.</text>
</comment>
<keyword evidence="3" id="KW-1185">Reference proteome</keyword>
<sequence>VAGGLGRGSSASSLERLPDVGEAPQPPDEQELRDASWGASASSVGAGGFLDPSLPARLQARLTEAERAAERALEALTHEPARARSPARAAPLSSGGACSANGLAGTTYAAPASAQSL</sequence>
<feature type="non-terminal residue" evidence="2">
    <location>
        <position position="1"/>
    </location>
</feature>
<feature type="compositionally biased region" description="Low complexity" evidence="1">
    <location>
        <begin position="35"/>
        <end position="44"/>
    </location>
</feature>
<protein>
    <submittedName>
        <fullName evidence="2">Uncharacterized protein</fullName>
    </submittedName>
</protein>
<feature type="region of interest" description="Disordered" evidence="1">
    <location>
        <begin position="74"/>
        <end position="104"/>
    </location>
</feature>
<proteinExistence type="predicted"/>
<feature type="non-terminal residue" evidence="2">
    <location>
        <position position="117"/>
    </location>
</feature>
<feature type="region of interest" description="Disordered" evidence="1">
    <location>
        <begin position="1"/>
        <end position="52"/>
    </location>
</feature>
<dbReference type="EMBL" id="CAUYUJ010018324">
    <property type="protein sequence ID" value="CAK0882670.1"/>
    <property type="molecule type" value="Genomic_DNA"/>
</dbReference>
<accession>A0ABN9W900</accession>
<feature type="compositionally biased region" description="Low complexity" evidence="1">
    <location>
        <begin position="83"/>
        <end position="97"/>
    </location>
</feature>